<evidence type="ECO:0000256" key="2">
    <source>
        <dbReference type="SAM" id="Phobius"/>
    </source>
</evidence>
<sequence>MKLPPVKYLIVLAVSLGMFIAGAAMLGYGLYKWKHHPHGPPHNIPTGRGSTPTRPSGNFSYSTTVPSTTNQKDAGRTALLFLVDAAAPDRETLNSKMKYVQHFLHSLSSKLGISTKIHEFELGVAVYYGNNVYLLSNKLCLTMNCWTDTISSLNDTLNPYNVAVHNATRGFQYVYDEFGAIDGQLGYGVKRKLVVIADGYDFTNWLQADRFADKLHDRFFSISSIVATQNTAVQKVFEACSDNFYNFYKLNRINEIENPVLTELAADWISRAYAITSTPSTTLPTKPIITTTQRQTVQPGKVPERLEPCQQYTDLVMAYHTTNAADHDTLMSFIADELIETLLGEAPTWSSSPYNLAILGYTDNTVKTVVSFKDYQNKIGYKQIVQSTSFQAPTTTQLLSNVYDEAGRMFTEQSRFYASKVLIVLTDYVDPFNAEAAKRKFDALPTSFVLGVQIATEGYTLNVPHHELLTISNYSDISSFSSLTRRQYGNSIANYASEAPSTTTTMATITIQPPAVEPREVWPDIAVLIDVSSAVTSKDFETIRQFLRITLNKYYITPRTTRVSLALFNSEVVVKGLFNTIDSFEKLQAALGEKLQLGAITPSPVRDLTKALSEMLSTVYVETISDYNMFKENFLWIFLSGSPSDNNYLTPLRRLQKMGVRTEAIGLGTEIDNWHLSQFGYTSFQVSRWDDDNEGIIADGDDLSNQVFQMSTNRRTQPLSQINSDFYFVVDQSSALSDADFKHIQNFLQSFISMLTVDSLHCGVSILPFDDGIKGGLTLSYSYTEVEEYLSQMKYSNANNANSNLGKTVSELKQSFLKRNSRANHIIFIVGATSSSGAEGAQAALSSEGYVFVIGLNSNIGYAKQLTSDEHIFLLNDTSSLEIWVEDVHQKTIWNPMTHFFIELADEQENYMQSHLIPFNELTADFVFAIDLTLVSNQTFPIIKTFILEFAKMLTIGPNNAQIAAHCYTNQNSVEDGFHFWEVKNYSDLQKMVNSLSLETNDISLPSDIAGAYIDIADYILQAKNGWREGPTYVITLSTATSLLNNEQMNEEARRKMFAKAQALGLNMDGQDDVNTGFLRLFAPDYYAVVPSVDQLSISANYTKELFNKLDKLYKSYNFPEPPPFESIVADFVFVIDHSAELTSNHFTQALALIRQLIEKATILPQNSRVGIISYDSFGIIDSDTITMNKYLNQQISLKDELIQGIEALSFRNDPFPSNLSRVMEYICDTNSGFGLRPNVPAIITLFAASSRISDYIPPRMTAALNARRLTYAFEISDLPYISQFLGEHSNIQITEEFQLNNIYIDFITNGKATFQECPTTTIVQQPGYVNGNYTYIARQQATYPQQYPCQFNAYAAAPQTTYHERSQQDDCSRCCCTSLAALLCGCIIGECTDSNVCCCLIPCPPLPRRR</sequence>
<evidence type="ECO:0000259" key="3">
    <source>
        <dbReference type="PROSITE" id="PS50234"/>
    </source>
</evidence>
<dbReference type="InterPro" id="IPR050525">
    <property type="entry name" value="ECM_Assembly_Org"/>
</dbReference>
<feature type="region of interest" description="Disordered" evidence="1">
    <location>
        <begin position="41"/>
        <end position="70"/>
    </location>
</feature>
<keyword evidence="4" id="KW-1185">Reference proteome</keyword>
<feature type="domain" description="VWFA" evidence="3">
    <location>
        <begin position="725"/>
        <end position="888"/>
    </location>
</feature>
<keyword evidence="2" id="KW-0812">Transmembrane</keyword>
<feature type="domain" description="VWFA" evidence="3">
    <location>
        <begin position="925"/>
        <end position="1117"/>
    </location>
</feature>
<feature type="compositionally biased region" description="Polar residues" evidence="1">
    <location>
        <begin position="48"/>
        <end position="70"/>
    </location>
</feature>
<dbReference type="InterPro" id="IPR036465">
    <property type="entry name" value="vWFA_dom_sf"/>
</dbReference>
<dbReference type="SMART" id="SM00327">
    <property type="entry name" value="VWA"/>
    <property type="match status" value="5"/>
</dbReference>
<name>A0A0N5AQL0_9BILA</name>
<dbReference type="InterPro" id="IPR002035">
    <property type="entry name" value="VWF_A"/>
</dbReference>
<dbReference type="Pfam" id="PF00092">
    <property type="entry name" value="VWA"/>
    <property type="match status" value="3"/>
</dbReference>
<feature type="domain" description="VWFA" evidence="3">
    <location>
        <begin position="524"/>
        <end position="707"/>
    </location>
</feature>
<dbReference type="Gene3D" id="3.40.50.410">
    <property type="entry name" value="von Willebrand factor, type A domain"/>
    <property type="match status" value="5"/>
</dbReference>
<protein>
    <submittedName>
        <fullName evidence="5">VWFA domain-containing protein</fullName>
    </submittedName>
</protein>
<evidence type="ECO:0000256" key="1">
    <source>
        <dbReference type="SAM" id="MobiDB-lite"/>
    </source>
</evidence>
<dbReference type="STRING" id="451379.A0A0N5AQL0"/>
<dbReference type="PANTHER" id="PTHR24020">
    <property type="entry name" value="COLLAGEN ALPHA"/>
    <property type="match status" value="1"/>
</dbReference>
<dbReference type="WBParaSite" id="SMUV_0000697901-mRNA-1">
    <property type="protein sequence ID" value="SMUV_0000697901-mRNA-1"/>
    <property type="gene ID" value="SMUV_0000697901"/>
</dbReference>
<dbReference type="SUPFAM" id="SSF53300">
    <property type="entry name" value="vWA-like"/>
    <property type="match status" value="6"/>
</dbReference>
<dbReference type="Proteomes" id="UP000046393">
    <property type="component" value="Unplaced"/>
</dbReference>
<feature type="transmembrane region" description="Helical" evidence="2">
    <location>
        <begin position="9"/>
        <end position="31"/>
    </location>
</feature>
<feature type="domain" description="VWFA" evidence="3">
    <location>
        <begin position="1131"/>
        <end position="1303"/>
    </location>
</feature>
<evidence type="ECO:0000313" key="4">
    <source>
        <dbReference type="Proteomes" id="UP000046393"/>
    </source>
</evidence>
<accession>A0A0N5AQL0</accession>
<evidence type="ECO:0000313" key="5">
    <source>
        <dbReference type="WBParaSite" id="SMUV_0000697901-mRNA-1"/>
    </source>
</evidence>
<proteinExistence type="predicted"/>
<dbReference type="PROSITE" id="PS50234">
    <property type="entry name" value="VWFA"/>
    <property type="match status" value="5"/>
</dbReference>
<keyword evidence="2" id="KW-0472">Membrane</keyword>
<feature type="domain" description="VWFA" evidence="3">
    <location>
        <begin position="78"/>
        <end position="264"/>
    </location>
</feature>
<keyword evidence="2" id="KW-1133">Transmembrane helix</keyword>
<reference evidence="5" key="1">
    <citation type="submission" date="2017-02" db="UniProtKB">
        <authorList>
            <consortium name="WormBaseParasite"/>
        </authorList>
    </citation>
    <scope>IDENTIFICATION</scope>
</reference>
<organism evidence="4 5">
    <name type="scientific">Syphacia muris</name>
    <dbReference type="NCBI Taxonomy" id="451379"/>
    <lineage>
        <taxon>Eukaryota</taxon>
        <taxon>Metazoa</taxon>
        <taxon>Ecdysozoa</taxon>
        <taxon>Nematoda</taxon>
        <taxon>Chromadorea</taxon>
        <taxon>Rhabditida</taxon>
        <taxon>Spirurina</taxon>
        <taxon>Oxyuridomorpha</taxon>
        <taxon>Oxyuroidea</taxon>
        <taxon>Oxyuridae</taxon>
        <taxon>Syphacia</taxon>
    </lineage>
</organism>